<keyword evidence="7" id="KW-0963">Cytoplasm</keyword>
<keyword evidence="13" id="KW-0460">Magnesium</keyword>
<keyword evidence="15" id="KW-0238">DNA-binding</keyword>
<keyword evidence="10" id="KW-0235">DNA replication</keyword>
<dbReference type="Gene3D" id="3.40.1170.60">
    <property type="match status" value="1"/>
</dbReference>
<evidence type="ECO:0000256" key="7">
    <source>
        <dbReference type="ARBA" id="ARBA00022490"/>
    </source>
</evidence>
<dbReference type="GO" id="GO:0005829">
    <property type="term" value="C:cytosol"/>
    <property type="evidence" value="ECO:0007669"/>
    <property type="project" value="TreeGrafter"/>
</dbReference>
<keyword evidence="11" id="KW-0479">Metal-binding</keyword>
<evidence type="ECO:0000256" key="13">
    <source>
        <dbReference type="ARBA" id="ARBA00022842"/>
    </source>
</evidence>
<dbReference type="Pfam" id="PF00817">
    <property type="entry name" value="IMS"/>
    <property type="match status" value="1"/>
</dbReference>
<dbReference type="Proteomes" id="UP000038045">
    <property type="component" value="Unplaced"/>
</dbReference>
<evidence type="ECO:0000256" key="11">
    <source>
        <dbReference type="ARBA" id="ARBA00022723"/>
    </source>
</evidence>
<comment type="subcellular location">
    <subcellularLocation>
        <location evidence="2">Cytoplasm</location>
    </subcellularLocation>
</comment>
<dbReference type="InterPro" id="IPR022880">
    <property type="entry name" value="DNApol_IV"/>
</dbReference>
<evidence type="ECO:0000256" key="2">
    <source>
        <dbReference type="ARBA" id="ARBA00004496"/>
    </source>
</evidence>
<name>A0A0N4Z8L7_PARTI</name>
<keyword evidence="14" id="KW-0239">DNA-directed DNA polymerase</keyword>
<dbReference type="GO" id="GO:0006281">
    <property type="term" value="P:DNA repair"/>
    <property type="evidence" value="ECO:0007669"/>
    <property type="project" value="UniProtKB-KW"/>
</dbReference>
<dbReference type="GO" id="GO:0006260">
    <property type="term" value="P:DNA replication"/>
    <property type="evidence" value="ECO:0007669"/>
    <property type="project" value="UniProtKB-KW"/>
</dbReference>
<dbReference type="GO" id="GO:0042276">
    <property type="term" value="P:error-prone translesion synthesis"/>
    <property type="evidence" value="ECO:0007669"/>
    <property type="project" value="TreeGrafter"/>
</dbReference>
<dbReference type="AlphaFoldDB" id="A0A0N4Z8L7"/>
<evidence type="ECO:0000256" key="17">
    <source>
        <dbReference type="ARBA" id="ARBA00049244"/>
    </source>
</evidence>
<evidence type="ECO:0000256" key="6">
    <source>
        <dbReference type="ARBA" id="ARBA00022457"/>
    </source>
</evidence>
<dbReference type="PANTHER" id="PTHR11076:SF33">
    <property type="entry name" value="DNA POLYMERASE KAPPA"/>
    <property type="match status" value="1"/>
</dbReference>
<keyword evidence="6" id="KW-0515">Mutator protein</keyword>
<evidence type="ECO:0000313" key="20">
    <source>
        <dbReference type="WBParaSite" id="PTRK_0000364300.1"/>
    </source>
</evidence>
<evidence type="ECO:0000256" key="8">
    <source>
        <dbReference type="ARBA" id="ARBA00022679"/>
    </source>
</evidence>
<evidence type="ECO:0000259" key="18">
    <source>
        <dbReference type="PROSITE" id="PS50173"/>
    </source>
</evidence>
<evidence type="ECO:0000256" key="12">
    <source>
        <dbReference type="ARBA" id="ARBA00022763"/>
    </source>
</evidence>
<dbReference type="InterPro" id="IPR050116">
    <property type="entry name" value="DNA_polymerase-Y"/>
</dbReference>
<keyword evidence="16" id="KW-0234">DNA repair</keyword>
<evidence type="ECO:0000313" key="19">
    <source>
        <dbReference type="Proteomes" id="UP000038045"/>
    </source>
</evidence>
<dbReference type="SUPFAM" id="SSF56672">
    <property type="entry name" value="DNA/RNA polymerases"/>
    <property type="match status" value="1"/>
</dbReference>
<comment type="catalytic activity">
    <reaction evidence="17">
        <text>DNA(n) + a 2'-deoxyribonucleoside 5'-triphosphate = DNA(n+1) + diphosphate</text>
        <dbReference type="Rhea" id="RHEA:22508"/>
        <dbReference type="Rhea" id="RHEA-COMP:17339"/>
        <dbReference type="Rhea" id="RHEA-COMP:17340"/>
        <dbReference type="ChEBI" id="CHEBI:33019"/>
        <dbReference type="ChEBI" id="CHEBI:61560"/>
        <dbReference type="ChEBI" id="CHEBI:173112"/>
        <dbReference type="EC" id="2.7.7.7"/>
    </reaction>
</comment>
<sequence>MERQIVHCDLDTFFVSVERLINSNLIGKPVLIGGSSDRGVVASCSYEARAFGIHSAMPMRLARQLCPEAILVRGDHDLYSKYSNTVTEIIEERLPLVEKASIDEHYMDLTGMDKFFGTWKLTQELRQRIIKETGLPISFGLSINKTVSKIATGQAKPCGELKVEYGSEKGFLAPLSIRKIPMVGERGFLKFKPCNKWR</sequence>
<evidence type="ECO:0000256" key="9">
    <source>
        <dbReference type="ARBA" id="ARBA00022695"/>
    </source>
</evidence>
<dbReference type="STRING" id="131310.A0A0N4Z8L7"/>
<evidence type="ECO:0000256" key="14">
    <source>
        <dbReference type="ARBA" id="ARBA00022932"/>
    </source>
</evidence>
<dbReference type="InterPro" id="IPR043502">
    <property type="entry name" value="DNA/RNA_pol_sf"/>
</dbReference>
<organism evidence="19 20">
    <name type="scientific">Parastrongyloides trichosuri</name>
    <name type="common">Possum-specific nematode worm</name>
    <dbReference type="NCBI Taxonomy" id="131310"/>
    <lineage>
        <taxon>Eukaryota</taxon>
        <taxon>Metazoa</taxon>
        <taxon>Ecdysozoa</taxon>
        <taxon>Nematoda</taxon>
        <taxon>Chromadorea</taxon>
        <taxon>Rhabditida</taxon>
        <taxon>Tylenchina</taxon>
        <taxon>Panagrolaimomorpha</taxon>
        <taxon>Strongyloidoidea</taxon>
        <taxon>Strongyloididae</taxon>
        <taxon>Parastrongyloides</taxon>
    </lineage>
</organism>
<evidence type="ECO:0000256" key="3">
    <source>
        <dbReference type="ARBA" id="ARBA00010945"/>
    </source>
</evidence>
<dbReference type="WBParaSite" id="PTRK_0000364300.1">
    <property type="protein sequence ID" value="PTRK_0000364300.1"/>
    <property type="gene ID" value="PTRK_0000364300"/>
</dbReference>
<dbReference type="EC" id="2.7.7.7" evidence="4"/>
<dbReference type="InterPro" id="IPR043128">
    <property type="entry name" value="Rev_trsase/Diguanyl_cyclase"/>
</dbReference>
<evidence type="ECO:0000256" key="10">
    <source>
        <dbReference type="ARBA" id="ARBA00022705"/>
    </source>
</evidence>
<evidence type="ECO:0000256" key="15">
    <source>
        <dbReference type="ARBA" id="ARBA00023125"/>
    </source>
</evidence>
<dbReference type="PROSITE" id="PS50173">
    <property type="entry name" value="UMUC"/>
    <property type="match status" value="1"/>
</dbReference>
<evidence type="ECO:0000256" key="5">
    <source>
        <dbReference type="ARBA" id="ARBA00016178"/>
    </source>
</evidence>
<keyword evidence="9" id="KW-0548">Nucleotidyltransferase</keyword>
<dbReference type="FunFam" id="3.40.1170.60:FF:000001">
    <property type="entry name" value="DNA polymerase IV"/>
    <property type="match status" value="1"/>
</dbReference>
<comment type="similarity">
    <text evidence="3">Belongs to the DNA polymerase type-Y family.</text>
</comment>
<dbReference type="Gene3D" id="3.30.70.270">
    <property type="match status" value="1"/>
</dbReference>
<dbReference type="GO" id="GO:0003677">
    <property type="term" value="F:DNA binding"/>
    <property type="evidence" value="ECO:0007669"/>
    <property type="project" value="UniProtKB-KW"/>
</dbReference>
<feature type="domain" description="UmuC" evidence="18">
    <location>
        <begin position="5"/>
        <end position="184"/>
    </location>
</feature>
<dbReference type="InterPro" id="IPR001126">
    <property type="entry name" value="UmuC"/>
</dbReference>
<keyword evidence="19" id="KW-1185">Reference proteome</keyword>
<protein>
    <recommendedName>
        <fullName evidence="5">DNA polymerase kappa</fullName>
        <ecNumber evidence="4">2.7.7.7</ecNumber>
    </recommendedName>
</protein>
<dbReference type="PANTHER" id="PTHR11076">
    <property type="entry name" value="DNA REPAIR POLYMERASE UMUC / TRANSFERASE FAMILY MEMBER"/>
    <property type="match status" value="1"/>
</dbReference>
<dbReference type="CDD" id="cd03586">
    <property type="entry name" value="PolY_Pol_IV_kappa"/>
    <property type="match status" value="1"/>
</dbReference>
<dbReference type="GO" id="GO:0003887">
    <property type="term" value="F:DNA-directed DNA polymerase activity"/>
    <property type="evidence" value="ECO:0007669"/>
    <property type="project" value="UniProtKB-KW"/>
</dbReference>
<evidence type="ECO:0000256" key="4">
    <source>
        <dbReference type="ARBA" id="ARBA00012417"/>
    </source>
</evidence>
<proteinExistence type="inferred from homology"/>
<evidence type="ECO:0000256" key="16">
    <source>
        <dbReference type="ARBA" id="ARBA00023204"/>
    </source>
</evidence>
<dbReference type="GO" id="GO:0046872">
    <property type="term" value="F:metal ion binding"/>
    <property type="evidence" value="ECO:0007669"/>
    <property type="project" value="UniProtKB-KW"/>
</dbReference>
<comment type="cofactor">
    <cofactor evidence="1">
        <name>Mg(2+)</name>
        <dbReference type="ChEBI" id="CHEBI:18420"/>
    </cofactor>
</comment>
<keyword evidence="8" id="KW-0808">Transferase</keyword>
<accession>A0A0N4Z8L7</accession>
<evidence type="ECO:0000256" key="1">
    <source>
        <dbReference type="ARBA" id="ARBA00001946"/>
    </source>
</evidence>
<reference evidence="20" key="1">
    <citation type="submission" date="2017-02" db="UniProtKB">
        <authorList>
            <consortium name="WormBaseParasite"/>
        </authorList>
    </citation>
    <scope>IDENTIFICATION</scope>
</reference>
<keyword evidence="12" id="KW-0227">DNA damage</keyword>